<feature type="region of interest" description="Disordered" evidence="2">
    <location>
        <begin position="1032"/>
        <end position="1052"/>
    </location>
</feature>
<dbReference type="AlphaFoldDB" id="A0AAD5T140"/>
<feature type="region of interest" description="Disordered" evidence="2">
    <location>
        <begin position="44"/>
        <end position="63"/>
    </location>
</feature>
<reference evidence="3" key="1">
    <citation type="submission" date="2020-05" db="EMBL/GenBank/DDBJ databases">
        <title>Phylogenomic resolution of chytrid fungi.</title>
        <authorList>
            <person name="Stajich J.E."/>
            <person name="Amses K."/>
            <person name="Simmons R."/>
            <person name="Seto K."/>
            <person name="Myers J."/>
            <person name="Bonds A."/>
            <person name="Quandt C.A."/>
            <person name="Barry K."/>
            <person name="Liu P."/>
            <person name="Grigoriev I."/>
            <person name="Longcore J.E."/>
            <person name="James T.Y."/>
        </authorList>
    </citation>
    <scope>NUCLEOTIDE SEQUENCE</scope>
    <source>
        <strain evidence="3">JEL0513</strain>
    </source>
</reference>
<dbReference type="EMBL" id="JADGJH010001095">
    <property type="protein sequence ID" value="KAJ3119136.1"/>
    <property type="molecule type" value="Genomic_DNA"/>
</dbReference>
<feature type="region of interest" description="Disordered" evidence="2">
    <location>
        <begin position="1"/>
        <end position="32"/>
    </location>
</feature>
<dbReference type="GO" id="GO:0000278">
    <property type="term" value="P:mitotic cell cycle"/>
    <property type="evidence" value="ECO:0007669"/>
    <property type="project" value="TreeGrafter"/>
</dbReference>
<dbReference type="Gene3D" id="3.30.200.20">
    <property type="entry name" value="Phosphorylase Kinase, domain 1"/>
    <property type="match status" value="1"/>
</dbReference>
<name>A0AAD5T140_9FUNG</name>
<proteinExistence type="predicted"/>
<dbReference type="SUPFAM" id="SSF56112">
    <property type="entry name" value="Protein kinase-like (PK-like)"/>
    <property type="match status" value="1"/>
</dbReference>
<dbReference type="Proteomes" id="UP001211907">
    <property type="component" value="Unassembled WGS sequence"/>
</dbReference>
<dbReference type="Gene3D" id="1.10.510.10">
    <property type="entry name" value="Transferase(Phosphotransferase) domain 1"/>
    <property type="match status" value="1"/>
</dbReference>
<evidence type="ECO:0000256" key="2">
    <source>
        <dbReference type="SAM" id="MobiDB-lite"/>
    </source>
</evidence>
<evidence type="ECO:0000313" key="4">
    <source>
        <dbReference type="Proteomes" id="UP001211907"/>
    </source>
</evidence>
<dbReference type="InterPro" id="IPR011009">
    <property type="entry name" value="Kinase-like_dom_sf"/>
</dbReference>
<keyword evidence="3" id="KW-0418">Kinase</keyword>
<dbReference type="PANTHER" id="PTHR24419:SF18">
    <property type="entry name" value="SERINE_THREONINE-PROTEIN KINASE HASPIN"/>
    <property type="match status" value="1"/>
</dbReference>
<feature type="compositionally biased region" description="Low complexity" evidence="2">
    <location>
        <begin position="21"/>
        <end position="32"/>
    </location>
</feature>
<keyword evidence="3" id="KW-0808">Transferase</keyword>
<dbReference type="GO" id="GO:0005737">
    <property type="term" value="C:cytoplasm"/>
    <property type="evidence" value="ECO:0007669"/>
    <property type="project" value="TreeGrafter"/>
</dbReference>
<feature type="compositionally biased region" description="Basic and acidic residues" evidence="2">
    <location>
        <begin position="1032"/>
        <end position="1041"/>
    </location>
</feature>
<comment type="caution">
    <text evidence="3">The sequence shown here is derived from an EMBL/GenBank/DDBJ whole genome shotgun (WGS) entry which is preliminary data.</text>
</comment>
<evidence type="ECO:0000256" key="1">
    <source>
        <dbReference type="SAM" id="Coils"/>
    </source>
</evidence>
<evidence type="ECO:0000313" key="3">
    <source>
        <dbReference type="EMBL" id="KAJ3119136.1"/>
    </source>
</evidence>
<feature type="compositionally biased region" description="Polar residues" evidence="2">
    <location>
        <begin position="1"/>
        <end position="11"/>
    </location>
</feature>
<protein>
    <submittedName>
        <fullName evidence="3">Serine/threonine-protein kinase haspin</fullName>
    </submittedName>
</protein>
<keyword evidence="4" id="KW-1185">Reference proteome</keyword>
<dbReference type="GO" id="GO:0005634">
    <property type="term" value="C:nucleus"/>
    <property type="evidence" value="ECO:0007669"/>
    <property type="project" value="TreeGrafter"/>
</dbReference>
<organism evidence="3 4">
    <name type="scientific">Physocladia obscura</name>
    <dbReference type="NCBI Taxonomy" id="109957"/>
    <lineage>
        <taxon>Eukaryota</taxon>
        <taxon>Fungi</taxon>
        <taxon>Fungi incertae sedis</taxon>
        <taxon>Chytridiomycota</taxon>
        <taxon>Chytridiomycota incertae sedis</taxon>
        <taxon>Chytridiomycetes</taxon>
        <taxon>Chytridiales</taxon>
        <taxon>Chytriomycetaceae</taxon>
        <taxon>Physocladia</taxon>
    </lineage>
</organism>
<feature type="coiled-coil region" evidence="1">
    <location>
        <begin position="249"/>
        <end position="276"/>
    </location>
</feature>
<dbReference type="Pfam" id="PF12330">
    <property type="entry name" value="Haspin_kinase"/>
    <property type="match status" value="1"/>
</dbReference>
<keyword evidence="1" id="KW-0175">Coiled coil</keyword>
<sequence>MFPSQQQQRHVVSTYKKRPPLSSNSSALNSNSGAIVKSALDLEKAEHSAKTNQAKTKPETYGIIDSDSSADGTNIEHASYLQKSKTKVDRMKTSKQTAEVSKESKTRKIALMTARSTSKSGKALDALKSARSSKMNNSKRTAAPNLREYEKTFIDKLESKATPEVIDLVDSEEENARPEVSLWRVDKEQSVSSKKDIVPEVTGNRHRVAGLIRVREKVESHNVSTKSTSTITTIFENRKIAMANAKSILSNEYTLANRLADELEKLQLEKTRNIKEILPPSINDAAFLKVRDDNLSDSREMNNLVPTFDIPRIDHVSKLEHVQGDSKQVENSVDFSNKQIPHVLALDKTSFDSKLHITSQTEEVNFESIAAIVDRQASVSSETPPTSVEANNFKQNKPAQAVLSSTIAFIQNVGNIEKLCDEQQIVENSEVLNGQKEPALMKIIRKKSKSDLQKESTELKNNFELENQNIVEKSILSEISPAFSNDVLDTQYTASIAENEVKSANLTEDYDSLLNDYLSTGAEATKSQDESETHLKLLLNNSITTAELDGGDLKIEKIPVNQAPAAQINETLPIQSESICIFERTVKLKIDTNLEVDINSLTNEKMSNTILLHQMLSTISEVVPEMETITTGNSRLCENEDMIRLMPKISQKINQKNRHSFGGSKALNMMPEIQNEKASTLNDLLAACSQTKPSKFDNLVKKLGEATFSEVYSFTTKENPQRFLAVKVMPFGAAQDELHVNGSPQISIHEVTQEVLITRTLSEFERSKDFNEDKQVNCPIGSNFVELHQLFAIIILANGGTDLEHFKIRPIPTTGVTPLTPLVASKIRKAAASTNTVSKTWSMVRSILMQVILSIESAERELKFEHRDLHWGNILCAVDSVYVGATKRYFVKSKGDGGSHWIDVDLEGVKVTIIDYTLSRCEYVDTLPVAQTFKVQITSERRSSYKNQEESIVHRNDAGFAAHRLSNHGVESRVDFGVSIISGSPPTVSAVSTGSSAKTGIKLKFGIRQTLKTDIASKLKFILNPRPVAVDNRPHLADSTRKSKAPAVKSTHSVSASDVNEVEVAGLKDQQYLASFFPKCSNNYVAVTHKWDVYDIIQGTVSDKQTVVKSAQVELMGEVYFYADLVIWVTTARDDQTLTLLEDADVDNILLWPR</sequence>
<dbReference type="PANTHER" id="PTHR24419">
    <property type="entry name" value="INTERLEUKIN-1 RECEPTOR-ASSOCIATED KINASE"/>
    <property type="match status" value="1"/>
</dbReference>
<feature type="compositionally biased region" description="Polar residues" evidence="2">
    <location>
        <begin position="130"/>
        <end position="140"/>
    </location>
</feature>
<feature type="region of interest" description="Disordered" evidence="2">
    <location>
        <begin position="115"/>
        <end position="141"/>
    </location>
</feature>
<dbReference type="GO" id="GO:0035556">
    <property type="term" value="P:intracellular signal transduction"/>
    <property type="evidence" value="ECO:0007669"/>
    <property type="project" value="TreeGrafter"/>
</dbReference>
<gene>
    <name evidence="3" type="primary">GSG2</name>
    <name evidence="3" type="ORF">HK100_000468</name>
</gene>
<dbReference type="GO" id="GO:0072354">
    <property type="term" value="F:histone H3T3 kinase activity"/>
    <property type="evidence" value="ECO:0007669"/>
    <property type="project" value="TreeGrafter"/>
</dbReference>
<accession>A0AAD5T140</accession>